<dbReference type="GO" id="GO:0000027">
    <property type="term" value="P:ribosomal large subunit assembly"/>
    <property type="evidence" value="ECO:0007669"/>
    <property type="project" value="EnsemblFungi"/>
</dbReference>
<evidence type="ECO:0000256" key="1">
    <source>
        <dbReference type="ARBA" id="ARBA00002355"/>
    </source>
</evidence>
<dbReference type="InParanoid" id="G3AT51"/>
<comment type="function">
    <text evidence="1 8">Component of the RIX1 complex required for processing of ITS2 sequences from 35S pre-rRNA.</text>
</comment>
<dbReference type="GO" id="GO:0006364">
    <property type="term" value="P:rRNA processing"/>
    <property type="evidence" value="ECO:0007669"/>
    <property type="project" value="UniProtKB-UniRule"/>
</dbReference>
<evidence type="ECO:0000256" key="8">
    <source>
        <dbReference type="RuleBase" id="RU369067"/>
    </source>
</evidence>
<evidence type="ECO:0000313" key="11">
    <source>
        <dbReference type="Proteomes" id="UP000000709"/>
    </source>
</evidence>
<dbReference type="AlphaFoldDB" id="G3AT51"/>
<accession>G3AT51</accession>
<evidence type="ECO:0000256" key="5">
    <source>
        <dbReference type="ARBA" id="ARBA00022737"/>
    </source>
</evidence>
<dbReference type="InterPro" id="IPR045227">
    <property type="entry name" value="WDR18/Ipi3/RID3"/>
</dbReference>
<evidence type="ECO:0000256" key="3">
    <source>
        <dbReference type="ARBA" id="ARBA00011141"/>
    </source>
</evidence>
<evidence type="ECO:0000256" key="9">
    <source>
        <dbReference type="SAM" id="Coils"/>
    </source>
</evidence>
<feature type="coiled-coil region" evidence="9">
    <location>
        <begin position="429"/>
        <end position="463"/>
    </location>
</feature>
<keyword evidence="11" id="KW-1185">Reference proteome</keyword>
<dbReference type="PROSITE" id="PS50294">
    <property type="entry name" value="WD_REPEATS_REGION"/>
    <property type="match status" value="1"/>
</dbReference>
<dbReference type="GO" id="GO:0120330">
    <property type="term" value="C:rixosome complex"/>
    <property type="evidence" value="ECO:0007669"/>
    <property type="project" value="UniProtKB-UniRule"/>
</dbReference>
<comment type="subunit">
    <text evidence="3 8">Component of the RIX1 complex, composed of IPI1, RIX1/IPI2 and IPI3 in a 1:2:2 stoichiometry. The complex interacts (via RIX1) with MDN1 (via its hexameric AAA ATPase ring) and the pre-60S ribosome particles.</text>
</comment>
<dbReference type="eggNOG" id="KOG0646">
    <property type="taxonomic scope" value="Eukaryota"/>
</dbReference>
<dbReference type="InterPro" id="IPR015943">
    <property type="entry name" value="WD40/YVTN_repeat-like_dom_sf"/>
</dbReference>
<dbReference type="PROSITE" id="PS50082">
    <property type="entry name" value="WD_REPEATS_2"/>
    <property type="match status" value="1"/>
</dbReference>
<dbReference type="Pfam" id="PF00400">
    <property type="entry name" value="WD40"/>
    <property type="match status" value="3"/>
</dbReference>
<sequence>MDESIFYIPTPSKNSASHATSIHTSHHHITFRASSSPRNGAYLTGFGPGERLFTCSATKALIEVYSWGKEGVDQRIPLPEALTCLTVVPQPVSASDELEKLTKFRLPWLLAGGTASGKIYIWELTSGDLVSVRDAHYQGITTVKFSPCGTFLVTGGDDARVIVWSVVDLLTDDKAKPYFSITDHTLPITDLLLSDSGVVHDLRLYTTSTDCTVRVYDVLSKSLLTTFVLPYGVNCVAKDPANRALYVGLVNGMIRTIPLYTINKTTSVLESIGGMNKIITIDNDVNLANTFTHHHAPITQLDISLDGTSLISGDETGVVYASDIVTKQIIKTFTKCDSAIAYLKVETLPKSIDSGITTVDKKHRMIPPFKRVLRSDEEHNLFVDIPGHHLSDNSSFEQWLDQKQQEEVEFKNLSDVASEVKQVEEKTYNKDLELKLQRLSAVYSELRTKHEQLIKDHANLLDRVDNQ</sequence>
<dbReference type="OMA" id="GVNARIY"/>
<proteinExistence type="inferred from homology"/>
<dbReference type="GeneID" id="18874430"/>
<dbReference type="GO" id="GO:0006267">
    <property type="term" value="P:pre-replicative complex assembly involved in nuclear cell cycle DNA replication"/>
    <property type="evidence" value="ECO:0007669"/>
    <property type="project" value="EnsemblFungi"/>
</dbReference>
<dbReference type="KEGG" id="spaa:SPAPADRAFT_62679"/>
<dbReference type="HOGENOM" id="CLU_029749_4_0_1"/>
<dbReference type="GO" id="GO:0003682">
    <property type="term" value="F:chromatin binding"/>
    <property type="evidence" value="ECO:0007669"/>
    <property type="project" value="EnsemblFungi"/>
</dbReference>
<dbReference type="OrthoDB" id="756370at2759"/>
<evidence type="ECO:0000313" key="10">
    <source>
        <dbReference type="EMBL" id="EGW30814.1"/>
    </source>
</evidence>
<dbReference type="Proteomes" id="UP000000709">
    <property type="component" value="Unassembled WGS sequence"/>
</dbReference>
<keyword evidence="4 7" id="KW-0853">WD repeat</keyword>
<evidence type="ECO:0000256" key="4">
    <source>
        <dbReference type="ARBA" id="ARBA00022574"/>
    </source>
</evidence>
<dbReference type="PANTHER" id="PTHR18763:SF0">
    <property type="entry name" value="WD REPEAT-CONTAINING PROTEIN 18"/>
    <property type="match status" value="1"/>
</dbReference>
<dbReference type="EMBL" id="GL996504">
    <property type="protein sequence ID" value="EGW30814.1"/>
    <property type="molecule type" value="Genomic_DNA"/>
</dbReference>
<dbReference type="GO" id="GO:0005656">
    <property type="term" value="C:nuclear pre-replicative complex"/>
    <property type="evidence" value="ECO:0007669"/>
    <property type="project" value="EnsemblFungi"/>
</dbReference>
<feature type="repeat" description="WD" evidence="7">
    <location>
        <begin position="133"/>
        <end position="166"/>
    </location>
</feature>
<dbReference type="GO" id="GO:0030174">
    <property type="term" value="P:regulation of DNA-templated DNA replication initiation"/>
    <property type="evidence" value="ECO:0007669"/>
    <property type="project" value="EnsemblFungi"/>
</dbReference>
<evidence type="ECO:0000256" key="6">
    <source>
        <dbReference type="ARBA" id="ARBA00026229"/>
    </source>
</evidence>
<keyword evidence="5" id="KW-0677">Repeat</keyword>
<dbReference type="STRING" id="619300.G3AT51"/>
<dbReference type="InterPro" id="IPR036322">
    <property type="entry name" value="WD40_repeat_dom_sf"/>
</dbReference>
<name>G3AT51_SPAPN</name>
<keyword evidence="9" id="KW-0175">Coiled coil</keyword>
<dbReference type="SUPFAM" id="SSF50978">
    <property type="entry name" value="WD40 repeat-like"/>
    <property type="match status" value="1"/>
</dbReference>
<dbReference type="InterPro" id="IPR001680">
    <property type="entry name" value="WD40_rpt"/>
</dbReference>
<keyword evidence="8" id="KW-0698">rRNA processing</keyword>
<keyword evidence="8" id="KW-0539">Nucleus</keyword>
<comment type="similarity">
    <text evidence="2 8">Belongs to the WD repeat IPI3/WDR18 family.</text>
</comment>
<dbReference type="FunCoup" id="G3AT51">
    <property type="interactions" value="462"/>
</dbReference>
<evidence type="ECO:0000256" key="7">
    <source>
        <dbReference type="PROSITE-ProRule" id="PRU00221"/>
    </source>
</evidence>
<dbReference type="SMART" id="SM00320">
    <property type="entry name" value="WD40"/>
    <property type="match status" value="4"/>
</dbReference>
<dbReference type="PANTHER" id="PTHR18763">
    <property type="entry name" value="WD-REPEAT PROTEIN 18"/>
    <property type="match status" value="1"/>
</dbReference>
<dbReference type="RefSeq" id="XP_007376847.1">
    <property type="nucleotide sequence ID" value="XM_007376785.1"/>
</dbReference>
<dbReference type="Gene3D" id="2.130.10.10">
    <property type="entry name" value="YVTN repeat-like/Quinoprotein amine dehydrogenase"/>
    <property type="match status" value="2"/>
</dbReference>
<organism evidence="11">
    <name type="scientific">Spathaspora passalidarum (strain NRRL Y-27907 / 11-Y1)</name>
    <dbReference type="NCBI Taxonomy" id="619300"/>
    <lineage>
        <taxon>Eukaryota</taxon>
        <taxon>Fungi</taxon>
        <taxon>Dikarya</taxon>
        <taxon>Ascomycota</taxon>
        <taxon>Saccharomycotina</taxon>
        <taxon>Pichiomycetes</taxon>
        <taxon>Debaryomycetaceae</taxon>
        <taxon>Spathaspora</taxon>
    </lineage>
</organism>
<gene>
    <name evidence="10" type="ORF">SPAPADRAFT_62679</name>
</gene>
<protein>
    <recommendedName>
        <fullName evidence="6 8">Pre-rRNA-processing protein IPI3</fullName>
    </recommendedName>
</protein>
<evidence type="ECO:0000256" key="2">
    <source>
        <dbReference type="ARBA" id="ARBA00010143"/>
    </source>
</evidence>
<reference evidence="10 11" key="1">
    <citation type="journal article" date="2011" name="Proc. Natl. Acad. Sci. U.S.A.">
        <title>Comparative genomics of xylose-fermenting fungi for enhanced biofuel production.</title>
        <authorList>
            <person name="Wohlbach D.J."/>
            <person name="Kuo A."/>
            <person name="Sato T.K."/>
            <person name="Potts K.M."/>
            <person name="Salamov A.A."/>
            <person name="LaButti K.M."/>
            <person name="Sun H."/>
            <person name="Clum A."/>
            <person name="Pangilinan J.L."/>
            <person name="Lindquist E.A."/>
            <person name="Lucas S."/>
            <person name="Lapidus A."/>
            <person name="Jin M."/>
            <person name="Gunawan C."/>
            <person name="Balan V."/>
            <person name="Dale B.E."/>
            <person name="Jeffries T.W."/>
            <person name="Zinkel R."/>
            <person name="Barry K.W."/>
            <person name="Grigoriev I.V."/>
            <person name="Gasch A.P."/>
        </authorList>
    </citation>
    <scope>NUCLEOTIDE SEQUENCE [LARGE SCALE GENOMIC DNA]</scope>
    <source>
        <strain evidence="11">NRRL Y-27907 / 11-Y1</strain>
    </source>
</reference>
<comment type="subcellular location">
    <subcellularLocation>
        <location evidence="8">Nucleus</location>
    </subcellularLocation>
</comment>